<sequence>MTFDLHELSLNPDIQEKGRQEIEEVLKKYDGKITYESIEEMVYIDKIINETLRKYPPAPVVSYYVNAPTTSMFQIPI</sequence>
<evidence type="ECO:0000256" key="8">
    <source>
        <dbReference type="ARBA" id="ARBA00022824"/>
    </source>
</evidence>
<evidence type="ECO:0000256" key="7">
    <source>
        <dbReference type="ARBA" id="ARBA00022723"/>
    </source>
</evidence>
<evidence type="ECO:0000256" key="10">
    <source>
        <dbReference type="ARBA" id="ARBA00023002"/>
    </source>
</evidence>
<evidence type="ECO:0000313" key="14">
    <source>
        <dbReference type="EMBL" id="CAD7079509.1"/>
    </source>
</evidence>
<dbReference type="GO" id="GO:0004497">
    <property type="term" value="F:monooxygenase activity"/>
    <property type="evidence" value="ECO:0007669"/>
    <property type="project" value="UniProtKB-KW"/>
</dbReference>
<dbReference type="InterPro" id="IPR050476">
    <property type="entry name" value="Insect_CytP450_Detox"/>
</dbReference>
<keyword evidence="6" id="KW-0349">Heme</keyword>
<evidence type="ECO:0000313" key="15">
    <source>
        <dbReference type="Proteomes" id="UP000594454"/>
    </source>
</evidence>
<dbReference type="SUPFAM" id="SSF48264">
    <property type="entry name" value="Cytochrome P450"/>
    <property type="match status" value="1"/>
</dbReference>
<evidence type="ECO:0000256" key="12">
    <source>
        <dbReference type="ARBA" id="ARBA00023033"/>
    </source>
</evidence>
<dbReference type="InterPro" id="IPR001128">
    <property type="entry name" value="Cyt_P450"/>
</dbReference>
<keyword evidence="9" id="KW-0492">Microsome</keyword>
<evidence type="ECO:0000256" key="2">
    <source>
        <dbReference type="ARBA" id="ARBA00003690"/>
    </source>
</evidence>
<evidence type="ECO:0008006" key="16">
    <source>
        <dbReference type="Google" id="ProtNLM"/>
    </source>
</evidence>
<protein>
    <recommendedName>
        <fullName evidence="16">Cytochrome P450</fullName>
    </recommendedName>
</protein>
<dbReference type="GO" id="GO:0016705">
    <property type="term" value="F:oxidoreductase activity, acting on paired donors, with incorporation or reduction of molecular oxygen"/>
    <property type="evidence" value="ECO:0007669"/>
    <property type="project" value="InterPro"/>
</dbReference>
<evidence type="ECO:0000256" key="1">
    <source>
        <dbReference type="ARBA" id="ARBA00001971"/>
    </source>
</evidence>
<evidence type="ECO:0000256" key="4">
    <source>
        <dbReference type="ARBA" id="ARBA00004406"/>
    </source>
</evidence>
<evidence type="ECO:0000256" key="3">
    <source>
        <dbReference type="ARBA" id="ARBA00004174"/>
    </source>
</evidence>
<gene>
    <name evidence="14" type="ORF">HERILL_LOCUS2722</name>
</gene>
<dbReference type="GO" id="GO:0005506">
    <property type="term" value="F:iron ion binding"/>
    <property type="evidence" value="ECO:0007669"/>
    <property type="project" value="InterPro"/>
</dbReference>
<reference evidence="14 15" key="1">
    <citation type="submission" date="2020-11" db="EMBL/GenBank/DDBJ databases">
        <authorList>
            <person name="Wallbank WR R."/>
            <person name="Pardo Diaz C."/>
            <person name="Kozak K."/>
            <person name="Martin S."/>
            <person name="Jiggins C."/>
            <person name="Moest M."/>
            <person name="Warren A I."/>
            <person name="Generalovic N T."/>
            <person name="Byers J.R.P. K."/>
            <person name="Montejo-Kovacevich G."/>
            <person name="Yen C E."/>
        </authorList>
    </citation>
    <scope>NUCLEOTIDE SEQUENCE [LARGE SCALE GENOMIC DNA]</scope>
</reference>
<dbReference type="GO" id="GO:0005789">
    <property type="term" value="C:endoplasmic reticulum membrane"/>
    <property type="evidence" value="ECO:0007669"/>
    <property type="project" value="UniProtKB-SubCell"/>
</dbReference>
<dbReference type="GO" id="GO:0020037">
    <property type="term" value="F:heme binding"/>
    <property type="evidence" value="ECO:0007669"/>
    <property type="project" value="InterPro"/>
</dbReference>
<comment type="subcellular location">
    <subcellularLocation>
        <location evidence="4">Endoplasmic reticulum membrane</location>
        <topology evidence="4">Peripheral membrane protein</topology>
    </subcellularLocation>
    <subcellularLocation>
        <location evidence="3">Microsome membrane</location>
        <topology evidence="3">Peripheral membrane protein</topology>
    </subcellularLocation>
</comment>
<accession>A0A7R8UF04</accession>
<keyword evidence="8" id="KW-0256">Endoplasmic reticulum</keyword>
<organism evidence="14 15">
    <name type="scientific">Hermetia illucens</name>
    <name type="common">Black soldier fly</name>
    <dbReference type="NCBI Taxonomy" id="343691"/>
    <lineage>
        <taxon>Eukaryota</taxon>
        <taxon>Metazoa</taxon>
        <taxon>Ecdysozoa</taxon>
        <taxon>Arthropoda</taxon>
        <taxon>Hexapoda</taxon>
        <taxon>Insecta</taxon>
        <taxon>Pterygota</taxon>
        <taxon>Neoptera</taxon>
        <taxon>Endopterygota</taxon>
        <taxon>Diptera</taxon>
        <taxon>Brachycera</taxon>
        <taxon>Stratiomyomorpha</taxon>
        <taxon>Stratiomyidae</taxon>
        <taxon>Hermetiinae</taxon>
        <taxon>Hermetia</taxon>
    </lineage>
</organism>
<dbReference type="Gene3D" id="1.10.630.10">
    <property type="entry name" value="Cytochrome P450"/>
    <property type="match status" value="1"/>
</dbReference>
<comment type="similarity">
    <text evidence="5">Belongs to the cytochrome P450 family.</text>
</comment>
<dbReference type="PANTHER" id="PTHR24292">
    <property type="entry name" value="CYTOCHROME P450"/>
    <property type="match status" value="1"/>
</dbReference>
<evidence type="ECO:0000256" key="6">
    <source>
        <dbReference type="ARBA" id="ARBA00022617"/>
    </source>
</evidence>
<dbReference type="Pfam" id="PF00067">
    <property type="entry name" value="p450"/>
    <property type="match status" value="1"/>
</dbReference>
<evidence type="ECO:0000256" key="11">
    <source>
        <dbReference type="ARBA" id="ARBA00023004"/>
    </source>
</evidence>
<keyword evidence="12" id="KW-0503">Monooxygenase</keyword>
<dbReference type="InterPro" id="IPR036396">
    <property type="entry name" value="Cyt_P450_sf"/>
</dbReference>
<keyword evidence="15" id="KW-1185">Reference proteome</keyword>
<dbReference type="Proteomes" id="UP000594454">
    <property type="component" value="Chromosome 1"/>
</dbReference>
<dbReference type="PANTHER" id="PTHR24292:SF54">
    <property type="entry name" value="CYP9F3-RELATED"/>
    <property type="match status" value="1"/>
</dbReference>
<evidence type="ECO:0000256" key="9">
    <source>
        <dbReference type="ARBA" id="ARBA00022848"/>
    </source>
</evidence>
<keyword evidence="13" id="KW-0472">Membrane</keyword>
<keyword evidence="11" id="KW-0408">Iron</keyword>
<keyword evidence="10" id="KW-0560">Oxidoreductase</keyword>
<proteinExistence type="inferred from homology"/>
<name>A0A7R8UF04_HERIL</name>
<dbReference type="AlphaFoldDB" id="A0A7R8UF04"/>
<evidence type="ECO:0000256" key="13">
    <source>
        <dbReference type="ARBA" id="ARBA00023136"/>
    </source>
</evidence>
<dbReference type="InParanoid" id="A0A7R8UF04"/>
<comment type="cofactor">
    <cofactor evidence="1">
        <name>heme</name>
        <dbReference type="ChEBI" id="CHEBI:30413"/>
    </cofactor>
</comment>
<evidence type="ECO:0000256" key="5">
    <source>
        <dbReference type="ARBA" id="ARBA00010617"/>
    </source>
</evidence>
<comment type="function">
    <text evidence="2">May be involved in the metabolism of insect hormones and in the breakdown of synthetic insecticides.</text>
</comment>
<keyword evidence="7" id="KW-0479">Metal-binding</keyword>
<dbReference type="EMBL" id="LR899009">
    <property type="protein sequence ID" value="CAD7079509.1"/>
    <property type="molecule type" value="Genomic_DNA"/>
</dbReference>